<dbReference type="OrthoDB" id="2139606at2759"/>
<keyword evidence="10" id="KW-0325">Glycoprotein</keyword>
<evidence type="ECO:0000313" key="12">
    <source>
        <dbReference type="EMBL" id="KAH3839459.1"/>
    </source>
</evidence>
<sequence length="465" mass="52711">MNFNLQRTKTVFAIIAIFMGLIVVSLTYTWLDVRRLSVFRFEVAADRFAKVLNGNWTQNQLFDLFKTEKMFAAHDVTYNPTKQYTVSLHQRNVTKSAFLNGASMKLVRVTTVANGTSIQPIRFNTIENGTSMTPIRSTTIAVRSNRTFNIDLSRLSTTMTSVKVPIRITSTLPYENSDDRPDECSNCFPMDFTSMISPDRLCDGGRVDLLIIVLSSVTNRLARESIRSTWGSLCNSMNSIIRLAFVIGNNLNKNDNFLLLEESGKFNDIIQADFRDTYANLTYKTMTGLKWSHTHCSNAKYVMKTDDDMFINTEVLPILLQAAPKRNFMGGFCWGPSSPHRHTSSKWYVSIRQYRKPLFPAMCSGTGYLLSTDVVGNIVKVSRNIPFFYLEDVYVAICVNKFGVSPVNLAGFSNMFVNSSPCEYRNSVITSHQLPPETLTRYWAESRTCPLSPLRPTQVFHSRVV</sequence>
<accession>A0A9D4QQA9</accession>
<evidence type="ECO:0000256" key="9">
    <source>
        <dbReference type="ARBA" id="ARBA00023136"/>
    </source>
</evidence>
<feature type="transmembrane region" description="Helical" evidence="11">
    <location>
        <begin position="12"/>
        <end position="31"/>
    </location>
</feature>
<keyword evidence="5 11" id="KW-0812">Transmembrane</keyword>
<dbReference type="Proteomes" id="UP000828390">
    <property type="component" value="Unassembled WGS sequence"/>
</dbReference>
<keyword evidence="4" id="KW-0808">Transferase</keyword>
<evidence type="ECO:0000256" key="3">
    <source>
        <dbReference type="ARBA" id="ARBA00022676"/>
    </source>
</evidence>
<dbReference type="EMBL" id="JAIWYP010000004">
    <property type="protein sequence ID" value="KAH3839459.1"/>
    <property type="molecule type" value="Genomic_DNA"/>
</dbReference>
<gene>
    <name evidence="12" type="ORF">DPMN_112890</name>
</gene>
<dbReference type="EC" id="2.4.1.-" evidence="11"/>
<keyword evidence="3 11" id="KW-0328">Glycosyltransferase</keyword>
<proteinExistence type="inferred from homology"/>
<keyword evidence="13" id="KW-1185">Reference proteome</keyword>
<dbReference type="PANTHER" id="PTHR11214">
    <property type="entry name" value="BETA-1,3-N-ACETYLGLUCOSAMINYLTRANSFERASE"/>
    <property type="match status" value="1"/>
</dbReference>
<keyword evidence="9 11" id="KW-0472">Membrane</keyword>
<dbReference type="PANTHER" id="PTHR11214:SF314">
    <property type="entry name" value="HEXOSYLTRANSFERASE"/>
    <property type="match status" value="1"/>
</dbReference>
<keyword evidence="6 11" id="KW-0735">Signal-anchor</keyword>
<evidence type="ECO:0000256" key="1">
    <source>
        <dbReference type="ARBA" id="ARBA00004323"/>
    </source>
</evidence>
<evidence type="ECO:0000256" key="7">
    <source>
        <dbReference type="ARBA" id="ARBA00022989"/>
    </source>
</evidence>
<protein>
    <recommendedName>
        <fullName evidence="11">Hexosyltransferase</fullName>
        <ecNumber evidence="11">2.4.1.-</ecNumber>
    </recommendedName>
</protein>
<evidence type="ECO:0000313" key="13">
    <source>
        <dbReference type="Proteomes" id="UP000828390"/>
    </source>
</evidence>
<keyword evidence="8 11" id="KW-0333">Golgi apparatus</keyword>
<evidence type="ECO:0000256" key="8">
    <source>
        <dbReference type="ARBA" id="ARBA00023034"/>
    </source>
</evidence>
<dbReference type="InterPro" id="IPR002659">
    <property type="entry name" value="Glyco_trans_31"/>
</dbReference>
<keyword evidence="7 11" id="KW-1133">Transmembrane helix</keyword>
<comment type="similarity">
    <text evidence="2 11">Belongs to the glycosyltransferase 31 family.</text>
</comment>
<dbReference type="Gene3D" id="3.90.550.50">
    <property type="match status" value="1"/>
</dbReference>
<evidence type="ECO:0000256" key="5">
    <source>
        <dbReference type="ARBA" id="ARBA00022692"/>
    </source>
</evidence>
<evidence type="ECO:0000256" key="4">
    <source>
        <dbReference type="ARBA" id="ARBA00022679"/>
    </source>
</evidence>
<evidence type="ECO:0000256" key="2">
    <source>
        <dbReference type="ARBA" id="ARBA00008661"/>
    </source>
</evidence>
<evidence type="ECO:0000256" key="11">
    <source>
        <dbReference type="RuleBase" id="RU363063"/>
    </source>
</evidence>
<dbReference type="AlphaFoldDB" id="A0A9D4QQA9"/>
<dbReference type="GO" id="GO:0016758">
    <property type="term" value="F:hexosyltransferase activity"/>
    <property type="evidence" value="ECO:0007669"/>
    <property type="project" value="InterPro"/>
</dbReference>
<reference evidence="12" key="2">
    <citation type="submission" date="2020-11" db="EMBL/GenBank/DDBJ databases">
        <authorList>
            <person name="McCartney M.A."/>
            <person name="Auch B."/>
            <person name="Kono T."/>
            <person name="Mallez S."/>
            <person name="Becker A."/>
            <person name="Gohl D.M."/>
            <person name="Silverstein K.A.T."/>
            <person name="Koren S."/>
            <person name="Bechman K.B."/>
            <person name="Herman A."/>
            <person name="Abrahante J.E."/>
            <person name="Garbe J."/>
        </authorList>
    </citation>
    <scope>NUCLEOTIDE SEQUENCE</scope>
    <source>
        <strain evidence="12">Duluth1</strain>
        <tissue evidence="12">Whole animal</tissue>
    </source>
</reference>
<evidence type="ECO:0000256" key="10">
    <source>
        <dbReference type="ARBA" id="ARBA00023180"/>
    </source>
</evidence>
<dbReference type="GO" id="GO:0000139">
    <property type="term" value="C:Golgi membrane"/>
    <property type="evidence" value="ECO:0007669"/>
    <property type="project" value="UniProtKB-SubCell"/>
</dbReference>
<evidence type="ECO:0000256" key="6">
    <source>
        <dbReference type="ARBA" id="ARBA00022968"/>
    </source>
</evidence>
<name>A0A9D4QQA9_DREPO</name>
<dbReference type="GO" id="GO:0006493">
    <property type="term" value="P:protein O-linked glycosylation"/>
    <property type="evidence" value="ECO:0007669"/>
    <property type="project" value="TreeGrafter"/>
</dbReference>
<dbReference type="FunFam" id="3.90.550.50:FF:000001">
    <property type="entry name" value="Hexosyltransferase"/>
    <property type="match status" value="1"/>
</dbReference>
<comment type="subcellular location">
    <subcellularLocation>
        <location evidence="1 11">Golgi apparatus membrane</location>
        <topology evidence="1 11">Single-pass type II membrane protein</topology>
    </subcellularLocation>
</comment>
<comment type="caution">
    <text evidence="12">The sequence shown here is derived from an EMBL/GenBank/DDBJ whole genome shotgun (WGS) entry which is preliminary data.</text>
</comment>
<organism evidence="12 13">
    <name type="scientific">Dreissena polymorpha</name>
    <name type="common">Zebra mussel</name>
    <name type="synonym">Mytilus polymorpha</name>
    <dbReference type="NCBI Taxonomy" id="45954"/>
    <lineage>
        <taxon>Eukaryota</taxon>
        <taxon>Metazoa</taxon>
        <taxon>Spiralia</taxon>
        <taxon>Lophotrochozoa</taxon>
        <taxon>Mollusca</taxon>
        <taxon>Bivalvia</taxon>
        <taxon>Autobranchia</taxon>
        <taxon>Heteroconchia</taxon>
        <taxon>Euheterodonta</taxon>
        <taxon>Imparidentia</taxon>
        <taxon>Neoheterodontei</taxon>
        <taxon>Myida</taxon>
        <taxon>Dreissenoidea</taxon>
        <taxon>Dreissenidae</taxon>
        <taxon>Dreissena</taxon>
    </lineage>
</organism>
<dbReference type="Pfam" id="PF01762">
    <property type="entry name" value="Galactosyl_T"/>
    <property type="match status" value="1"/>
</dbReference>
<reference evidence="12" key="1">
    <citation type="journal article" date="2019" name="bioRxiv">
        <title>The Genome of the Zebra Mussel, Dreissena polymorpha: A Resource for Invasive Species Research.</title>
        <authorList>
            <person name="McCartney M.A."/>
            <person name="Auch B."/>
            <person name="Kono T."/>
            <person name="Mallez S."/>
            <person name="Zhang Y."/>
            <person name="Obille A."/>
            <person name="Becker A."/>
            <person name="Abrahante J.E."/>
            <person name="Garbe J."/>
            <person name="Badalamenti J.P."/>
            <person name="Herman A."/>
            <person name="Mangelson H."/>
            <person name="Liachko I."/>
            <person name="Sullivan S."/>
            <person name="Sone E.D."/>
            <person name="Koren S."/>
            <person name="Silverstein K.A.T."/>
            <person name="Beckman K.B."/>
            <person name="Gohl D.M."/>
        </authorList>
    </citation>
    <scope>NUCLEOTIDE SEQUENCE</scope>
    <source>
        <strain evidence="12">Duluth1</strain>
        <tissue evidence="12">Whole animal</tissue>
    </source>
</reference>